<reference evidence="9" key="1">
    <citation type="submission" date="2014-01" db="EMBL/GenBank/DDBJ databases">
        <authorList>
            <person name="Brown-Elliot B."/>
            <person name="Wallace R."/>
            <person name="Lenaerts A."/>
            <person name="Ordway D."/>
            <person name="DeGroote M.A."/>
            <person name="Parker T."/>
            <person name="Sizemore C."/>
            <person name="Tallon L.J."/>
            <person name="Sadzewicz L.K."/>
            <person name="Sengamalay N."/>
            <person name="Fraser C.M."/>
            <person name="Hine E."/>
            <person name="Shefchek K.A."/>
            <person name="Das S.P."/>
            <person name="Tettelin H."/>
        </authorList>
    </citation>
    <scope>NUCLEOTIDE SEQUENCE [LARGE SCALE GENOMIC DNA]</scope>
    <source>
        <strain evidence="9">4042</strain>
    </source>
</reference>
<name>X8APZ8_MYCXE</name>
<dbReference type="PATRIC" id="fig|1299334.3.peg.4994"/>
<dbReference type="AlphaFoldDB" id="X8APZ8"/>
<keyword evidence="2" id="KW-0436">Ligase</keyword>
<dbReference type="GO" id="GO:0005829">
    <property type="term" value="C:cytosol"/>
    <property type="evidence" value="ECO:0007669"/>
    <property type="project" value="TreeGrafter"/>
</dbReference>
<dbReference type="SUPFAM" id="SSF52374">
    <property type="entry name" value="Nucleotidylyl transferase"/>
    <property type="match status" value="1"/>
</dbReference>
<keyword evidence="5" id="KW-0648">Protein biosynthesis</keyword>
<dbReference type="InterPro" id="IPR002303">
    <property type="entry name" value="Valyl-tRNA_ligase"/>
</dbReference>
<evidence type="ECO:0000256" key="3">
    <source>
        <dbReference type="ARBA" id="ARBA00022741"/>
    </source>
</evidence>
<evidence type="ECO:0000256" key="6">
    <source>
        <dbReference type="ARBA" id="ARBA00023146"/>
    </source>
</evidence>
<keyword evidence="3" id="KW-0547">Nucleotide-binding</keyword>
<protein>
    <recommendedName>
        <fullName evidence="1">valine--tRNA ligase</fullName>
        <ecNumber evidence="1">6.1.1.9</ecNumber>
    </recommendedName>
    <alternativeName>
        <fullName evidence="7">Valyl-tRNA synthetase</fullName>
    </alternativeName>
</protein>
<dbReference type="PROSITE" id="PS00178">
    <property type="entry name" value="AA_TRNA_LIGASE_I"/>
    <property type="match status" value="1"/>
</dbReference>
<evidence type="ECO:0000256" key="7">
    <source>
        <dbReference type="ARBA" id="ARBA00029936"/>
    </source>
</evidence>
<keyword evidence="4" id="KW-0067">ATP-binding</keyword>
<dbReference type="EC" id="6.1.1.9" evidence="1"/>
<dbReference type="InterPro" id="IPR002300">
    <property type="entry name" value="aa-tRNA-synth_Ia"/>
</dbReference>
<evidence type="ECO:0000313" key="9">
    <source>
        <dbReference type="EMBL" id="EUA33206.1"/>
    </source>
</evidence>
<dbReference type="GO" id="GO:0005524">
    <property type="term" value="F:ATP binding"/>
    <property type="evidence" value="ECO:0007669"/>
    <property type="project" value="UniProtKB-KW"/>
</dbReference>
<organism evidence="9">
    <name type="scientific">Mycobacterium xenopi 4042</name>
    <dbReference type="NCBI Taxonomy" id="1299334"/>
    <lineage>
        <taxon>Bacteria</taxon>
        <taxon>Bacillati</taxon>
        <taxon>Actinomycetota</taxon>
        <taxon>Actinomycetes</taxon>
        <taxon>Mycobacteriales</taxon>
        <taxon>Mycobacteriaceae</taxon>
        <taxon>Mycobacterium</taxon>
    </lineage>
</organism>
<dbReference type="InterPro" id="IPR001412">
    <property type="entry name" value="aa-tRNA-synth_I_CS"/>
</dbReference>
<dbReference type="Pfam" id="PF00133">
    <property type="entry name" value="tRNA-synt_1"/>
    <property type="match status" value="1"/>
</dbReference>
<keyword evidence="6 9" id="KW-0030">Aminoacyl-tRNA synthetase</keyword>
<evidence type="ECO:0000256" key="5">
    <source>
        <dbReference type="ARBA" id="ARBA00022917"/>
    </source>
</evidence>
<dbReference type="EMBL" id="JAOB01000047">
    <property type="protein sequence ID" value="EUA33206.1"/>
    <property type="molecule type" value="Genomic_DNA"/>
</dbReference>
<dbReference type="Gene3D" id="3.40.50.620">
    <property type="entry name" value="HUPs"/>
    <property type="match status" value="1"/>
</dbReference>
<dbReference type="GO" id="GO:0006438">
    <property type="term" value="P:valyl-tRNA aminoacylation"/>
    <property type="evidence" value="ECO:0007669"/>
    <property type="project" value="InterPro"/>
</dbReference>
<dbReference type="PANTHER" id="PTHR11946:SF93">
    <property type="entry name" value="VALINE--TRNA LIGASE, CHLOROPLASTIC_MITOCHONDRIAL 2"/>
    <property type="match status" value="1"/>
</dbReference>
<evidence type="ECO:0000256" key="1">
    <source>
        <dbReference type="ARBA" id="ARBA00013169"/>
    </source>
</evidence>
<proteinExistence type="predicted"/>
<dbReference type="PANTHER" id="PTHR11946">
    <property type="entry name" value="VALYL-TRNA SYNTHETASES"/>
    <property type="match status" value="1"/>
</dbReference>
<sequence length="163" mass="17443">MPKTWDPGAVESAIYQGWVDAGYFTADPASAKPGYSIVLPPPNVTGSLHMGHALEHTLMDALTRRKRMQGYEVLWLPGTDHAGIATQSVVENQLALEGKTKEELGRERFIETVWQWKRESGGAIGLRCAASATGWTGAATGLPSTRACPGQCARCSNASMTPA</sequence>
<accession>X8APZ8</accession>
<dbReference type="GO" id="GO:0004832">
    <property type="term" value="F:valine-tRNA ligase activity"/>
    <property type="evidence" value="ECO:0007669"/>
    <property type="project" value="UniProtKB-EC"/>
</dbReference>
<comment type="caution">
    <text evidence="9">The sequence shown here is derived from an EMBL/GenBank/DDBJ whole genome shotgun (WGS) entry which is preliminary data.</text>
</comment>
<gene>
    <name evidence="9" type="ORF">I553_7616</name>
</gene>
<dbReference type="InterPro" id="IPR014729">
    <property type="entry name" value="Rossmann-like_a/b/a_fold"/>
</dbReference>
<evidence type="ECO:0000256" key="4">
    <source>
        <dbReference type="ARBA" id="ARBA00022840"/>
    </source>
</evidence>
<evidence type="ECO:0000259" key="8">
    <source>
        <dbReference type="Pfam" id="PF00133"/>
    </source>
</evidence>
<feature type="domain" description="Aminoacyl-tRNA synthetase class Ia" evidence="8">
    <location>
        <begin position="14"/>
        <end position="123"/>
    </location>
</feature>
<evidence type="ECO:0000256" key="2">
    <source>
        <dbReference type="ARBA" id="ARBA00022598"/>
    </source>
</evidence>